<evidence type="ECO:0000259" key="1">
    <source>
        <dbReference type="PROSITE" id="PS51094"/>
    </source>
</evidence>
<dbReference type="Pfam" id="PF00359">
    <property type="entry name" value="PTS_EIIA_2"/>
    <property type="match status" value="1"/>
</dbReference>
<evidence type="ECO:0000313" key="3">
    <source>
        <dbReference type="Proteomes" id="UP000305541"/>
    </source>
</evidence>
<dbReference type="PANTHER" id="PTHR47738">
    <property type="entry name" value="PTS SYSTEM FRUCTOSE-LIKE EIIA COMPONENT-RELATED"/>
    <property type="match status" value="1"/>
</dbReference>
<dbReference type="PANTHER" id="PTHR47738:SF3">
    <property type="entry name" value="PHOSPHOTRANSFERASE SYSTEM MANNITOL_FRUCTOSE-SPECIFIC IIA DOMAIN CONTAINING PROTEIN"/>
    <property type="match status" value="1"/>
</dbReference>
<dbReference type="Gene3D" id="3.40.930.10">
    <property type="entry name" value="Mannitol-specific EII, Chain A"/>
    <property type="match status" value="1"/>
</dbReference>
<dbReference type="SUPFAM" id="SSF55804">
    <property type="entry name" value="Phoshotransferase/anion transport protein"/>
    <property type="match status" value="1"/>
</dbReference>
<dbReference type="EMBL" id="VBTH01000013">
    <property type="protein sequence ID" value="TLQ03834.1"/>
    <property type="molecule type" value="Genomic_DNA"/>
</dbReference>
<organism evidence="2 3">
    <name type="scientific">Pediococcus stilesii</name>
    <dbReference type="NCBI Taxonomy" id="331679"/>
    <lineage>
        <taxon>Bacteria</taxon>
        <taxon>Bacillati</taxon>
        <taxon>Bacillota</taxon>
        <taxon>Bacilli</taxon>
        <taxon>Lactobacillales</taxon>
        <taxon>Lactobacillaceae</taxon>
        <taxon>Pediococcus</taxon>
    </lineage>
</organism>
<name>A0A5R9BT37_9LACO</name>
<dbReference type="Proteomes" id="UP000305541">
    <property type="component" value="Unassembled WGS sequence"/>
</dbReference>
<keyword evidence="2" id="KW-0813">Transport</keyword>
<dbReference type="RefSeq" id="WP_138474589.1">
    <property type="nucleotide sequence ID" value="NZ_VBTH01000013.1"/>
</dbReference>
<dbReference type="PROSITE" id="PS51094">
    <property type="entry name" value="PTS_EIIA_TYPE_2"/>
    <property type="match status" value="1"/>
</dbReference>
<feature type="domain" description="PTS EIIA type-2" evidence="1">
    <location>
        <begin position="1"/>
        <end position="146"/>
    </location>
</feature>
<evidence type="ECO:0000313" key="2">
    <source>
        <dbReference type="EMBL" id="TLQ03834.1"/>
    </source>
</evidence>
<protein>
    <submittedName>
        <fullName evidence="2">PTS sugar transporter subunit IIA</fullName>
    </submittedName>
</protein>
<comment type="caution">
    <text evidence="2">The sequence shown here is derived from an EMBL/GenBank/DDBJ whole genome shotgun (WGS) entry which is preliminary data.</text>
</comment>
<keyword evidence="2" id="KW-0762">Sugar transport</keyword>
<dbReference type="InterPro" id="IPR016152">
    <property type="entry name" value="PTrfase/Anion_transptr"/>
</dbReference>
<dbReference type="InterPro" id="IPR002178">
    <property type="entry name" value="PTS_EIIA_type-2_dom"/>
</dbReference>
<reference evidence="2 3" key="1">
    <citation type="submission" date="2019-05" db="EMBL/GenBank/DDBJ databases">
        <title>The metagenome of a microbial culture collection derived from dairy environment covers the genomic content of the human microbiome.</title>
        <authorList>
            <person name="Roder T."/>
            <person name="Wuthrich D."/>
            <person name="Sattari Z."/>
            <person name="Von Ah U."/>
            <person name="Bar C."/>
            <person name="Ronchi F."/>
            <person name="Macpherson A.J."/>
            <person name="Ganal-Vonarburg S.C."/>
            <person name="Bruggmann R."/>
            <person name="Vergeres G."/>
        </authorList>
    </citation>
    <scope>NUCLEOTIDE SEQUENCE [LARGE SCALE GENOMIC DNA]</scope>
    <source>
        <strain evidence="2 3">FAM 18815</strain>
    </source>
</reference>
<dbReference type="OrthoDB" id="370976at2"/>
<proteinExistence type="predicted"/>
<dbReference type="CDD" id="cd00211">
    <property type="entry name" value="PTS_IIA_fru"/>
    <property type="match status" value="1"/>
</dbReference>
<dbReference type="AlphaFoldDB" id="A0A5R9BT37"/>
<dbReference type="InterPro" id="IPR051541">
    <property type="entry name" value="PTS_SugarTrans_NitroReg"/>
</dbReference>
<accession>A0A5R9BT37</accession>
<gene>
    <name evidence="2" type="ORF">FEZ51_07415</name>
</gene>
<sequence>MLDEEIVLLDLKAENQTEALEKIADVLYEKGIVKDSYKNAVVDREKNYPTGLQTPIIGVAIPHTDAEHVNKSQIAVARLKDPVHFLQMGDGEDVSAKLIFMLALKEPHAQLEVLQKLVALIQDEAAVKSLLNLDDPHQITQKLIDYGL</sequence>